<feature type="domain" description="CAAX prenyl protease 2/Lysostaphin resistance protein A-like" evidence="2">
    <location>
        <begin position="159"/>
        <end position="240"/>
    </location>
</feature>
<evidence type="ECO:0000259" key="2">
    <source>
        <dbReference type="Pfam" id="PF02517"/>
    </source>
</evidence>
<dbReference type="RefSeq" id="WP_376980452.1">
    <property type="nucleotide sequence ID" value="NZ_JBHLSV010000011.1"/>
</dbReference>
<gene>
    <name evidence="3" type="ORF">ACFFF6_10575</name>
</gene>
<feature type="transmembrane region" description="Helical" evidence="1">
    <location>
        <begin position="27"/>
        <end position="55"/>
    </location>
</feature>
<keyword evidence="1" id="KW-0812">Transmembrane</keyword>
<accession>A0ABV6RDF3</accession>
<feature type="transmembrane region" description="Helical" evidence="1">
    <location>
        <begin position="210"/>
        <end position="229"/>
    </location>
</feature>
<keyword evidence="1" id="KW-0472">Membrane</keyword>
<evidence type="ECO:0000313" key="3">
    <source>
        <dbReference type="EMBL" id="MFC0674397.1"/>
    </source>
</evidence>
<dbReference type="Proteomes" id="UP001589793">
    <property type="component" value="Unassembled WGS sequence"/>
</dbReference>
<protein>
    <submittedName>
        <fullName evidence="3">Type II CAAX prenyl endopeptidase Rce1 family protein</fullName>
    </submittedName>
</protein>
<sequence>MTAPAEGTAYPRLAHLRAPWSRWWRPLLAIGVAILAYVVLAQILVVAVVLVLPLLPGTDPELGMALGDPASPLDVTMALLMGALWWPSALLGVRVGGWRPARWLWSVTGAFRTGLLRAAALPVLGASLLGTVLVTLLVALLDPSPGASPSATGPALAAAVLATVLGTAKAIGAELALRGLALQAVGTWLRSPWLTVPVATLLALPAAEPTAPGLLIAAAMGLACGYLAWRSGGLELPILLSASLTVSGGLVAAVMRILEGWVNPILFPGPDLAIGLQKAQLGSTASGAAGIPGIASATVLGAAGIGVLALLIAAALGWWIGRREGLRPGEPVRRAADAPAPELLAV</sequence>
<feature type="transmembrane region" description="Helical" evidence="1">
    <location>
        <begin position="236"/>
        <end position="258"/>
    </location>
</feature>
<feature type="transmembrane region" description="Helical" evidence="1">
    <location>
        <begin position="294"/>
        <end position="320"/>
    </location>
</feature>
<evidence type="ECO:0000256" key="1">
    <source>
        <dbReference type="SAM" id="Phobius"/>
    </source>
</evidence>
<keyword evidence="1" id="KW-1133">Transmembrane helix</keyword>
<keyword evidence="4" id="KW-1185">Reference proteome</keyword>
<name>A0ABV6RDF3_9MICO</name>
<organism evidence="3 4">
    <name type="scientific">Brachybacterium hainanense</name>
    <dbReference type="NCBI Taxonomy" id="1541174"/>
    <lineage>
        <taxon>Bacteria</taxon>
        <taxon>Bacillati</taxon>
        <taxon>Actinomycetota</taxon>
        <taxon>Actinomycetes</taxon>
        <taxon>Micrococcales</taxon>
        <taxon>Dermabacteraceae</taxon>
        <taxon>Brachybacterium</taxon>
    </lineage>
</organism>
<dbReference type="InterPro" id="IPR003675">
    <property type="entry name" value="Rce1/LyrA-like_dom"/>
</dbReference>
<evidence type="ECO:0000313" key="4">
    <source>
        <dbReference type="Proteomes" id="UP001589793"/>
    </source>
</evidence>
<reference evidence="3 4" key="1">
    <citation type="submission" date="2024-09" db="EMBL/GenBank/DDBJ databases">
        <authorList>
            <person name="Sun Q."/>
            <person name="Mori K."/>
        </authorList>
    </citation>
    <scope>NUCLEOTIDE SEQUENCE [LARGE SCALE GENOMIC DNA]</scope>
    <source>
        <strain evidence="3 4">CICC 10874</strain>
    </source>
</reference>
<dbReference type="Pfam" id="PF02517">
    <property type="entry name" value="Rce1-like"/>
    <property type="match status" value="1"/>
</dbReference>
<dbReference type="EMBL" id="JBHLSV010000011">
    <property type="protein sequence ID" value="MFC0674397.1"/>
    <property type="molecule type" value="Genomic_DNA"/>
</dbReference>
<feature type="transmembrane region" description="Helical" evidence="1">
    <location>
        <begin position="180"/>
        <end position="204"/>
    </location>
</feature>
<feature type="transmembrane region" description="Helical" evidence="1">
    <location>
        <begin position="75"/>
        <end position="93"/>
    </location>
</feature>
<comment type="caution">
    <text evidence="3">The sequence shown here is derived from an EMBL/GenBank/DDBJ whole genome shotgun (WGS) entry which is preliminary data.</text>
</comment>
<proteinExistence type="predicted"/>
<feature type="transmembrane region" description="Helical" evidence="1">
    <location>
        <begin position="114"/>
        <end position="141"/>
    </location>
</feature>
<feature type="transmembrane region" description="Helical" evidence="1">
    <location>
        <begin position="147"/>
        <end position="168"/>
    </location>
</feature>